<evidence type="ECO:0000256" key="4">
    <source>
        <dbReference type="ARBA" id="ARBA00022989"/>
    </source>
</evidence>
<dbReference type="Proteomes" id="UP000239663">
    <property type="component" value="Unassembled WGS sequence"/>
</dbReference>
<feature type="transmembrane region" description="Helical" evidence="6">
    <location>
        <begin position="777"/>
        <end position="802"/>
    </location>
</feature>
<feature type="transmembrane region" description="Helical" evidence="6">
    <location>
        <begin position="588"/>
        <end position="606"/>
    </location>
</feature>
<reference evidence="8 9" key="1">
    <citation type="submission" date="2017-12" db="EMBL/GenBank/DDBJ databases">
        <title>Taxonomic description and draft genome of Pradoshia cofamensis Gen. nov., sp. nov., a thermotolerant bacillale isolated from anterior gut of earthworm Eisenia fetida.</title>
        <authorList>
            <person name="Saha T."/>
            <person name="Chakraborty R."/>
        </authorList>
    </citation>
    <scope>NUCLEOTIDE SEQUENCE [LARGE SCALE GENOMIC DNA]</scope>
    <source>
        <strain evidence="8 9">EAG3</strain>
    </source>
</reference>
<dbReference type="GO" id="GO:0005886">
    <property type="term" value="C:plasma membrane"/>
    <property type="evidence" value="ECO:0007669"/>
    <property type="project" value="UniProtKB-SubCell"/>
</dbReference>
<feature type="transmembrane region" description="Helical" evidence="6">
    <location>
        <begin position="752"/>
        <end position="771"/>
    </location>
</feature>
<evidence type="ECO:0000256" key="6">
    <source>
        <dbReference type="SAM" id="Phobius"/>
    </source>
</evidence>
<evidence type="ECO:0000256" key="1">
    <source>
        <dbReference type="ARBA" id="ARBA00004651"/>
    </source>
</evidence>
<dbReference type="AlphaFoldDB" id="A0A2S7MV26"/>
<evidence type="ECO:0000313" key="8">
    <source>
        <dbReference type="EMBL" id="PQD93651.1"/>
    </source>
</evidence>
<feature type="domain" description="ABC3 transporter permease C-terminal" evidence="7">
    <location>
        <begin position="703"/>
        <end position="786"/>
    </location>
</feature>
<organism evidence="8 9">
    <name type="scientific">Pradoshia eiseniae</name>
    <dbReference type="NCBI Taxonomy" id="2064768"/>
    <lineage>
        <taxon>Bacteria</taxon>
        <taxon>Bacillati</taxon>
        <taxon>Bacillota</taxon>
        <taxon>Bacilli</taxon>
        <taxon>Bacillales</taxon>
        <taxon>Bacillaceae</taxon>
        <taxon>Pradoshia</taxon>
    </lineage>
</organism>
<dbReference type="InterPro" id="IPR003838">
    <property type="entry name" value="ABC3_permease_C"/>
</dbReference>
<evidence type="ECO:0000256" key="3">
    <source>
        <dbReference type="ARBA" id="ARBA00022692"/>
    </source>
</evidence>
<dbReference type="Pfam" id="PF02687">
    <property type="entry name" value="FtsX"/>
    <property type="match status" value="1"/>
</dbReference>
<sequence>MIRLIISRILNRKIISLIMVIAFLSIFFLIPLGSQYTLQSQVSVKNTLEKHGRGSYDILLRPSDSRTEIEKTIGIVEENYVGDGKGGISISEWEEIKDNPDIEVAAPVASLGYFTGRQASIILPPLEHPARFKWQFYTSDGLNKYPLGEKQILTYFDNSKPDNLEYVWYPQGQDMLAGKSMYVVLPPSYHLLTAIDPESEKQLTGIDFSDLYADLDDPKFSLFSQMRQNYNNPPVIKVLQRSEIDNQIHMELSVEKLDVSLADYKKKLGLTDEQILLNAYEKKDELGKVVEELNKEPGSDRKDFDFDLSIFQRPFESVAMKIRDDFKVETSNGSMYSFNTSQYYTAQKIDYKFKGEQIQVEKVQEGNPPSYKEVVQKGAGLEESDEVPFMILQTGEFTASEKKGQLASSPLGIYSTSTTTTSKGESLTPTSVPGSFVPAPSSGVTTLDSAELVKGDKPIDAIRIRIDEITKYDASAQAKIENVAKDLLEAGYEVDIVAGSSFKEQQLEVEGIGQVTEPWTTLGVAQAIETSWNKTINVALSLFFLFGLSWLMARLVFEKNILKAENQTLFLIGWSPKKILQRNYSEQVILQSLAFLTAFILLFFVFEKSYAFLYAMGLFLFSLVITYGVLAREEKSRVRLEAYKNFSSIRHYLSIIAPTMLTLFTSTFLLIVQMAIIGETISEMDNTTMGQFINNQTLTIQMTIVAMTILLTVVSMIEGVHSLILKRKDEFNMYHTIGWTKSTILKHFLKEVLLWVMIAIFAGVIGGYSLLVILKVPLLWCMIGLLFSLINIIIPILTVVLAKKYEND</sequence>
<feature type="transmembrane region" description="Helical" evidence="6">
    <location>
        <begin position="698"/>
        <end position="717"/>
    </location>
</feature>
<dbReference type="RefSeq" id="WP_104850994.1">
    <property type="nucleotide sequence ID" value="NZ_PKOZ01000031.1"/>
</dbReference>
<protein>
    <recommendedName>
        <fullName evidence="7">ABC3 transporter permease C-terminal domain-containing protein</fullName>
    </recommendedName>
</protein>
<dbReference type="SUPFAM" id="SSF118104">
    <property type="entry name" value="RalF, C-terminal domain"/>
    <property type="match status" value="1"/>
</dbReference>
<keyword evidence="2" id="KW-1003">Cell membrane</keyword>
<evidence type="ECO:0000259" key="7">
    <source>
        <dbReference type="Pfam" id="PF02687"/>
    </source>
</evidence>
<comment type="subcellular location">
    <subcellularLocation>
        <location evidence="1">Cell membrane</location>
        <topology evidence="1">Multi-pass membrane protein</topology>
    </subcellularLocation>
</comment>
<accession>A0A2S7MV26</accession>
<dbReference type="EMBL" id="PKOZ01000031">
    <property type="protein sequence ID" value="PQD93651.1"/>
    <property type="molecule type" value="Genomic_DNA"/>
</dbReference>
<evidence type="ECO:0000256" key="5">
    <source>
        <dbReference type="ARBA" id="ARBA00023136"/>
    </source>
</evidence>
<evidence type="ECO:0000256" key="2">
    <source>
        <dbReference type="ARBA" id="ARBA00022475"/>
    </source>
</evidence>
<comment type="caution">
    <text evidence="8">The sequence shown here is derived from an EMBL/GenBank/DDBJ whole genome shotgun (WGS) entry which is preliminary data.</text>
</comment>
<proteinExistence type="predicted"/>
<dbReference type="InterPro" id="IPR038075">
    <property type="entry name" value="RalF_C_sf"/>
</dbReference>
<keyword evidence="9" id="KW-1185">Reference proteome</keyword>
<gene>
    <name evidence="8" type="ORF">CYL18_18775</name>
</gene>
<evidence type="ECO:0000313" key="9">
    <source>
        <dbReference type="Proteomes" id="UP000239663"/>
    </source>
</evidence>
<feature type="transmembrane region" description="Helical" evidence="6">
    <location>
        <begin position="538"/>
        <end position="557"/>
    </location>
</feature>
<feature type="transmembrane region" description="Helical" evidence="6">
    <location>
        <begin position="14"/>
        <end position="33"/>
    </location>
</feature>
<feature type="transmembrane region" description="Helical" evidence="6">
    <location>
        <begin position="652"/>
        <end position="678"/>
    </location>
</feature>
<keyword evidence="3 6" id="KW-0812">Transmembrane</keyword>
<dbReference type="OrthoDB" id="3268975at2"/>
<keyword evidence="4 6" id="KW-1133">Transmembrane helix</keyword>
<name>A0A2S7MV26_9BACI</name>
<feature type="transmembrane region" description="Helical" evidence="6">
    <location>
        <begin position="612"/>
        <end position="631"/>
    </location>
</feature>
<keyword evidence="5 6" id="KW-0472">Membrane</keyword>